<proteinExistence type="predicted"/>
<dbReference type="AlphaFoldDB" id="A0AAW6RMG5"/>
<reference evidence="1" key="1">
    <citation type="submission" date="2022-09" db="EMBL/GenBank/DDBJ databases">
        <title>Intensive care unit water sources are persistently colonized with multi-drug resistant bacteria and are the site of extensive horizontal gene transfer of antibiotic resistance genes.</title>
        <authorList>
            <person name="Diorio-Toth L."/>
        </authorList>
    </citation>
    <scope>NUCLEOTIDE SEQUENCE</scope>
    <source>
        <strain evidence="1">GD04065</strain>
    </source>
</reference>
<accession>A0AAW6RMG5</accession>
<organism evidence="1 2">
    <name type="scientific">Acinetobacter johnsonii</name>
    <dbReference type="NCBI Taxonomy" id="40214"/>
    <lineage>
        <taxon>Bacteria</taxon>
        <taxon>Pseudomonadati</taxon>
        <taxon>Pseudomonadota</taxon>
        <taxon>Gammaproteobacteria</taxon>
        <taxon>Moraxellales</taxon>
        <taxon>Moraxellaceae</taxon>
        <taxon>Acinetobacter</taxon>
    </lineage>
</organism>
<evidence type="ECO:0000313" key="2">
    <source>
        <dbReference type="Proteomes" id="UP001157887"/>
    </source>
</evidence>
<gene>
    <name evidence="1" type="ORF">N7566_02455</name>
</gene>
<dbReference type="EMBL" id="JAOECG010000002">
    <property type="protein sequence ID" value="MDG9785874.1"/>
    <property type="molecule type" value="Genomic_DNA"/>
</dbReference>
<comment type="caution">
    <text evidence="1">The sequence shown here is derived from an EMBL/GenBank/DDBJ whole genome shotgun (WGS) entry which is preliminary data.</text>
</comment>
<sequence>MDVDIIKNKPAGATHYRTDTEYPTYYIVAPNGIFYFTKTGDIRRAYTSKAWLEINLKAF</sequence>
<name>A0AAW6RMG5_ACIJO</name>
<evidence type="ECO:0000313" key="1">
    <source>
        <dbReference type="EMBL" id="MDG9785874.1"/>
    </source>
</evidence>
<dbReference type="Proteomes" id="UP001157887">
    <property type="component" value="Unassembled WGS sequence"/>
</dbReference>
<protein>
    <submittedName>
        <fullName evidence="1">Uncharacterized protein</fullName>
    </submittedName>
</protein>
<dbReference type="RefSeq" id="WP_279661696.1">
    <property type="nucleotide sequence ID" value="NZ_JAOECG010000002.1"/>
</dbReference>